<dbReference type="OrthoDB" id="3247214at2759"/>
<organism evidence="2 3">
    <name type="scientific">Cyclocybe aegerita</name>
    <name type="common">Black poplar mushroom</name>
    <name type="synonym">Agrocybe aegerita</name>
    <dbReference type="NCBI Taxonomy" id="1973307"/>
    <lineage>
        <taxon>Eukaryota</taxon>
        <taxon>Fungi</taxon>
        <taxon>Dikarya</taxon>
        <taxon>Basidiomycota</taxon>
        <taxon>Agaricomycotina</taxon>
        <taxon>Agaricomycetes</taxon>
        <taxon>Agaricomycetidae</taxon>
        <taxon>Agaricales</taxon>
        <taxon>Agaricineae</taxon>
        <taxon>Bolbitiaceae</taxon>
        <taxon>Cyclocybe</taxon>
    </lineage>
</organism>
<feature type="compositionally biased region" description="Basic and acidic residues" evidence="1">
    <location>
        <begin position="405"/>
        <end position="416"/>
    </location>
</feature>
<feature type="compositionally biased region" description="Low complexity" evidence="1">
    <location>
        <begin position="103"/>
        <end position="117"/>
    </location>
</feature>
<evidence type="ECO:0000313" key="2">
    <source>
        <dbReference type="EMBL" id="CAA7268066.1"/>
    </source>
</evidence>
<evidence type="ECO:0000313" key="3">
    <source>
        <dbReference type="Proteomes" id="UP000467700"/>
    </source>
</evidence>
<evidence type="ECO:0000256" key="1">
    <source>
        <dbReference type="SAM" id="MobiDB-lite"/>
    </source>
</evidence>
<name>A0A8S0WXA7_CYCAE</name>
<feature type="region of interest" description="Disordered" evidence="1">
    <location>
        <begin position="1"/>
        <end position="21"/>
    </location>
</feature>
<sequence length="429" mass="46147">MSSTNPKGNNSLANTSTPRLPTQKLTAIARLKSFGGSFVNRQKEPLIVFPPPSWELSDDLLGSSRVTPVALAESNFEDPPPPEPISFAKKLRGLIESLPLPGTSSSATTTNADTADTQGNESQSAPPVPAGLDESLVRMLSSEELMNGKLRESSAASPSGEGSPGIWNILAGLKKDGGKGGESASTPSTVEEDEDGLMMYAPLEPKDDSQLQLAESETILEYIDGPRASTSKPSEPKSGTAKGRSPERHSEQVVEKHIWVPSTTQLSLLTTWWGYRLYLPPAVMVKLNATSLKATARAAMITTALKWLLDKIPMMLVPVQFRPAVTILKRMSPVTSYIGVFIAWSWDRIRSLDKGNGVVLTATWVLPVALLPMSWDAGDIYRPIAAPTPEEIAAAQEAAAKAAAEKAAKEQAKEASGDQGKQKRSFFRW</sequence>
<dbReference type="Proteomes" id="UP000467700">
    <property type="component" value="Unassembled WGS sequence"/>
</dbReference>
<feature type="region of interest" description="Disordered" evidence="1">
    <location>
        <begin position="405"/>
        <end position="429"/>
    </location>
</feature>
<dbReference type="AlphaFoldDB" id="A0A8S0WXA7"/>
<comment type="caution">
    <text evidence="2">The sequence shown here is derived from an EMBL/GenBank/DDBJ whole genome shotgun (WGS) entry which is preliminary data.</text>
</comment>
<feature type="region of interest" description="Disordered" evidence="1">
    <location>
        <begin position="222"/>
        <end position="251"/>
    </location>
</feature>
<feature type="region of interest" description="Disordered" evidence="1">
    <location>
        <begin position="97"/>
        <end position="195"/>
    </location>
</feature>
<accession>A0A8S0WXA7</accession>
<proteinExistence type="predicted"/>
<reference evidence="2 3" key="1">
    <citation type="submission" date="2020-01" db="EMBL/GenBank/DDBJ databases">
        <authorList>
            <person name="Gupta K D."/>
        </authorList>
    </citation>
    <scope>NUCLEOTIDE SEQUENCE [LARGE SCALE GENOMIC DNA]</scope>
</reference>
<feature type="compositionally biased region" description="Low complexity" evidence="1">
    <location>
        <begin position="153"/>
        <end position="165"/>
    </location>
</feature>
<gene>
    <name evidence="2" type="ORF">AAE3_LOCUS10326</name>
</gene>
<protein>
    <submittedName>
        <fullName evidence="2">Uncharacterized protein</fullName>
    </submittedName>
</protein>
<keyword evidence="3" id="KW-1185">Reference proteome</keyword>
<dbReference type="EMBL" id="CACVBS010000065">
    <property type="protein sequence ID" value="CAA7268066.1"/>
    <property type="molecule type" value="Genomic_DNA"/>
</dbReference>